<accession>A0A195C3J3</accession>
<name>A0A195C3J3_9HYME</name>
<sequence length="91" mass="10408">MVIRLFNGFQWTALQGIGGVRWRVNNYANLQAARWVTSTTAPHVKSNAELERDHVIQCLRQISAIIAFWLNIDARPAIFNLQSEPRPQHSP</sequence>
<proteinExistence type="predicted"/>
<organism evidence="1 2">
    <name type="scientific">Cyphomyrmex costatus</name>
    <dbReference type="NCBI Taxonomy" id="456900"/>
    <lineage>
        <taxon>Eukaryota</taxon>
        <taxon>Metazoa</taxon>
        <taxon>Ecdysozoa</taxon>
        <taxon>Arthropoda</taxon>
        <taxon>Hexapoda</taxon>
        <taxon>Insecta</taxon>
        <taxon>Pterygota</taxon>
        <taxon>Neoptera</taxon>
        <taxon>Endopterygota</taxon>
        <taxon>Hymenoptera</taxon>
        <taxon>Apocrita</taxon>
        <taxon>Aculeata</taxon>
        <taxon>Formicoidea</taxon>
        <taxon>Formicidae</taxon>
        <taxon>Myrmicinae</taxon>
        <taxon>Cyphomyrmex</taxon>
    </lineage>
</organism>
<gene>
    <name evidence="1" type="ORF">ALC62_14080</name>
</gene>
<evidence type="ECO:0000313" key="2">
    <source>
        <dbReference type="Proteomes" id="UP000078542"/>
    </source>
</evidence>
<keyword evidence="2" id="KW-1185">Reference proteome</keyword>
<dbReference type="AlphaFoldDB" id="A0A195C3J3"/>
<evidence type="ECO:0000313" key="1">
    <source>
        <dbReference type="EMBL" id="KYM95170.1"/>
    </source>
</evidence>
<reference evidence="1 2" key="1">
    <citation type="submission" date="2016-03" db="EMBL/GenBank/DDBJ databases">
        <title>Cyphomyrmex costatus WGS genome.</title>
        <authorList>
            <person name="Nygaard S."/>
            <person name="Hu H."/>
            <person name="Boomsma J."/>
            <person name="Zhang G."/>
        </authorList>
    </citation>
    <scope>NUCLEOTIDE SEQUENCE [LARGE SCALE GENOMIC DNA]</scope>
    <source>
        <strain evidence="1">MS0001</strain>
        <tissue evidence="1">Whole body</tissue>
    </source>
</reference>
<protein>
    <submittedName>
        <fullName evidence="1">Uncharacterized protein</fullName>
    </submittedName>
</protein>
<dbReference type="EMBL" id="KQ978317">
    <property type="protein sequence ID" value="KYM95170.1"/>
    <property type="molecule type" value="Genomic_DNA"/>
</dbReference>
<dbReference type="Proteomes" id="UP000078542">
    <property type="component" value="Unassembled WGS sequence"/>
</dbReference>